<dbReference type="InterPro" id="IPR036890">
    <property type="entry name" value="HATPase_C_sf"/>
</dbReference>
<dbReference type="SUPFAM" id="SSF55874">
    <property type="entry name" value="ATPase domain of HSP90 chaperone/DNA topoisomerase II/histidine kinase"/>
    <property type="match status" value="1"/>
</dbReference>
<accession>A0A368W293</accession>
<keyword evidence="1" id="KW-0808">Transferase</keyword>
<dbReference type="NCBIfam" id="NF041045">
    <property type="entry name" value="RsbA_anti_sig"/>
    <property type="match status" value="1"/>
</dbReference>
<gene>
    <name evidence="4" type="ORF">DFQ14_102400</name>
</gene>
<dbReference type="PANTHER" id="PTHR35526:SF3">
    <property type="entry name" value="ANTI-SIGMA-F FACTOR RSBW"/>
    <property type="match status" value="1"/>
</dbReference>
<dbReference type="AlphaFoldDB" id="A0A368W293"/>
<feature type="domain" description="MEDS" evidence="3">
    <location>
        <begin position="14"/>
        <end position="157"/>
    </location>
</feature>
<dbReference type="GO" id="GO:0004674">
    <property type="term" value="F:protein serine/threonine kinase activity"/>
    <property type="evidence" value="ECO:0007669"/>
    <property type="project" value="UniProtKB-KW"/>
</dbReference>
<dbReference type="InterPro" id="IPR025847">
    <property type="entry name" value="MEDS_domain"/>
</dbReference>
<dbReference type="RefSeq" id="WP_114451909.1">
    <property type="nucleotide sequence ID" value="NZ_QPJC01000002.1"/>
</dbReference>
<keyword evidence="1" id="KW-0723">Serine/threonine-protein kinase</keyword>
<dbReference type="Pfam" id="PF13581">
    <property type="entry name" value="HATPase_c_2"/>
    <property type="match status" value="1"/>
</dbReference>
<organism evidence="4 5">
    <name type="scientific">Halopolyspora algeriensis</name>
    <dbReference type="NCBI Taxonomy" id="1500506"/>
    <lineage>
        <taxon>Bacteria</taxon>
        <taxon>Bacillati</taxon>
        <taxon>Actinomycetota</taxon>
        <taxon>Actinomycetes</taxon>
        <taxon>Actinomycetes incertae sedis</taxon>
        <taxon>Halopolyspora</taxon>
    </lineage>
</organism>
<dbReference type="InterPro" id="IPR050267">
    <property type="entry name" value="Anti-sigma-factor_SerPK"/>
</dbReference>
<dbReference type="InterPro" id="IPR003594">
    <property type="entry name" value="HATPase_dom"/>
</dbReference>
<dbReference type="Gene3D" id="3.30.565.10">
    <property type="entry name" value="Histidine kinase-like ATPase, C-terminal domain"/>
    <property type="match status" value="1"/>
</dbReference>
<dbReference type="PANTHER" id="PTHR35526">
    <property type="entry name" value="ANTI-SIGMA-F FACTOR RSBW-RELATED"/>
    <property type="match status" value="1"/>
</dbReference>
<evidence type="ECO:0000256" key="1">
    <source>
        <dbReference type="ARBA" id="ARBA00022527"/>
    </source>
</evidence>
<name>A0A368W293_9ACTN</name>
<dbReference type="InterPro" id="IPR047718">
    <property type="entry name" value="RsbA-like_anti_sig"/>
</dbReference>
<reference evidence="4 5" key="1">
    <citation type="submission" date="2018-07" db="EMBL/GenBank/DDBJ databases">
        <title>Genomic Encyclopedia of Type Strains, Phase III (KMG-III): the genomes of soil and plant-associated and newly described type strains.</title>
        <authorList>
            <person name="Whitman W."/>
        </authorList>
    </citation>
    <scope>NUCLEOTIDE SEQUENCE [LARGE SCALE GENOMIC DNA]</scope>
    <source>
        <strain evidence="4 5">CECT 8575</strain>
    </source>
</reference>
<proteinExistence type="predicted"/>
<evidence type="ECO:0000313" key="5">
    <source>
        <dbReference type="Proteomes" id="UP000253495"/>
    </source>
</evidence>
<dbReference type="EMBL" id="QPJC01000002">
    <property type="protein sequence ID" value="RCW46098.1"/>
    <property type="molecule type" value="Genomic_DNA"/>
</dbReference>
<dbReference type="Proteomes" id="UP000253495">
    <property type="component" value="Unassembled WGS sequence"/>
</dbReference>
<evidence type="ECO:0000259" key="2">
    <source>
        <dbReference type="Pfam" id="PF13581"/>
    </source>
</evidence>
<keyword evidence="5" id="KW-1185">Reference proteome</keyword>
<dbReference type="OrthoDB" id="4088450at2"/>
<feature type="domain" description="Histidine kinase/HSP90-like ATPase" evidence="2">
    <location>
        <begin position="199"/>
        <end position="306"/>
    </location>
</feature>
<evidence type="ECO:0000313" key="4">
    <source>
        <dbReference type="EMBL" id="RCW46098.1"/>
    </source>
</evidence>
<sequence>MTPSAATHPDRFVHEALFYDSDTDYLDELVPFITDGLAQRDPVTVAVPAPKLRLLREALDEDAGRVRMLDMTEAGRNPGRIIADVLHASADEHPHEHVRIIGEPIWSGRTATEYPACAQHEALINTAFTGRDVTIVCPYDTAGLDASALADAHATHPWLRVTGRRHASEHYAPEEVLARHNQPLGSVPDAATYPVTTAGALPGARRFATDHAQRLGLCPDRTVEWELIVTELVTNGLVHGGGDCLLRIGRDGDDLVCAVENSGTLADPLAGRRPPQPGQLGGRGLLLVHNLADLVRTHTSLAGTAIHAHLRLTSPR</sequence>
<dbReference type="Pfam" id="PF14417">
    <property type="entry name" value="MEDS"/>
    <property type="match status" value="1"/>
</dbReference>
<keyword evidence="1" id="KW-0418">Kinase</keyword>
<comment type="caution">
    <text evidence="4">The sequence shown here is derived from an EMBL/GenBank/DDBJ whole genome shotgun (WGS) entry which is preliminary data.</text>
</comment>
<protein>
    <submittedName>
        <fullName evidence="4">Anti-sigma regulatory factor (Ser/Thr protein kinase)</fullName>
    </submittedName>
</protein>
<evidence type="ECO:0000259" key="3">
    <source>
        <dbReference type="Pfam" id="PF14417"/>
    </source>
</evidence>